<dbReference type="Proteomes" id="UP000199118">
    <property type="component" value="Unassembled WGS sequence"/>
</dbReference>
<reference evidence="2 3" key="1">
    <citation type="submission" date="2016-10" db="EMBL/GenBank/DDBJ databases">
        <authorList>
            <person name="de Groot N.N."/>
        </authorList>
    </citation>
    <scope>NUCLEOTIDE SEQUENCE [LARGE SCALE GENOMIC DNA]</scope>
    <source>
        <strain evidence="2 3">DSM 17890</strain>
    </source>
</reference>
<dbReference type="AlphaFoldDB" id="A0A1H3AY79"/>
<dbReference type="STRING" id="356660.SAMN05444336_104368"/>
<gene>
    <name evidence="2" type="ORF">SAMN05444336_104368</name>
</gene>
<dbReference type="InterPro" id="IPR024096">
    <property type="entry name" value="NO_sig/Golgi_transp_ligand-bd"/>
</dbReference>
<dbReference type="PANTHER" id="PTHR45655">
    <property type="entry name" value="GUANYLATE CYCLASE SOLUBLE SUBUNIT BETA-2"/>
    <property type="match status" value="1"/>
</dbReference>
<evidence type="ECO:0000259" key="1">
    <source>
        <dbReference type="Pfam" id="PF07700"/>
    </source>
</evidence>
<sequence length="196" mass="21286">MYGLVNNGVKAFILGAHGQGAWDSICAQAGLSGVEFESMVAYDDDLTYRLVGAVADHLGLPAATVLEVFGHFWVDFSRDTSVGRLMVFEGATLVERLRNLDEMHERVKLVMPHLEPPSFEFEPVGEGLHRLHYYSAREGLQPMVIGLLHGLAAESGERVEIDHVARRDDGADHDVFELRMLDAAAAAGDELGAGAA</sequence>
<name>A0A1H3AY79_9RHOB</name>
<evidence type="ECO:0000313" key="3">
    <source>
        <dbReference type="Proteomes" id="UP000199118"/>
    </source>
</evidence>
<accession>A0A1H3AY79</accession>
<organism evidence="2 3">
    <name type="scientific">Albimonas donghaensis</name>
    <dbReference type="NCBI Taxonomy" id="356660"/>
    <lineage>
        <taxon>Bacteria</taxon>
        <taxon>Pseudomonadati</taxon>
        <taxon>Pseudomonadota</taxon>
        <taxon>Alphaproteobacteria</taxon>
        <taxon>Rhodobacterales</taxon>
        <taxon>Paracoccaceae</taxon>
        <taxon>Albimonas</taxon>
    </lineage>
</organism>
<dbReference type="EMBL" id="FNMZ01000004">
    <property type="protein sequence ID" value="SDX34686.1"/>
    <property type="molecule type" value="Genomic_DNA"/>
</dbReference>
<proteinExistence type="predicted"/>
<protein>
    <submittedName>
        <fullName evidence="2">Haem-NO-binding</fullName>
    </submittedName>
</protein>
<dbReference type="Pfam" id="PF07700">
    <property type="entry name" value="HNOB"/>
    <property type="match status" value="1"/>
</dbReference>
<dbReference type="OrthoDB" id="981203at2"/>
<dbReference type="InterPro" id="IPR038158">
    <property type="entry name" value="H-NOX_domain_sf"/>
</dbReference>
<keyword evidence="3" id="KW-1185">Reference proteome</keyword>
<dbReference type="SUPFAM" id="SSF111126">
    <property type="entry name" value="Ligand-binding domain in the NO signalling and Golgi transport"/>
    <property type="match status" value="1"/>
</dbReference>
<feature type="domain" description="Heme NO-binding" evidence="1">
    <location>
        <begin position="2"/>
        <end position="163"/>
    </location>
</feature>
<dbReference type="InterPro" id="IPR011644">
    <property type="entry name" value="Heme_NO-bd"/>
</dbReference>
<dbReference type="RefSeq" id="WP_092682768.1">
    <property type="nucleotide sequence ID" value="NZ_FNMZ01000004.1"/>
</dbReference>
<dbReference type="PANTHER" id="PTHR45655:SF13">
    <property type="entry name" value="SOLUBLE GUANYLATE CYCLASE GCY-32-RELATED"/>
    <property type="match status" value="1"/>
</dbReference>
<evidence type="ECO:0000313" key="2">
    <source>
        <dbReference type="EMBL" id="SDX34686.1"/>
    </source>
</evidence>
<dbReference type="GO" id="GO:0020037">
    <property type="term" value="F:heme binding"/>
    <property type="evidence" value="ECO:0007669"/>
    <property type="project" value="InterPro"/>
</dbReference>
<dbReference type="Gene3D" id="3.90.1520.10">
    <property type="entry name" value="H-NOX domain"/>
    <property type="match status" value="1"/>
</dbReference>